<dbReference type="EC" id="2.2.1.9" evidence="7"/>
<keyword evidence="1 7" id="KW-0474">Menaquinone biosynthesis</keyword>
<keyword evidence="5 7" id="KW-0786">Thiamine pyrophosphate</keyword>
<comment type="pathway">
    <text evidence="7">Quinol/quinone metabolism; 1,4-dihydroxy-2-naphthoate biosynthesis; 1,4-dihydroxy-2-naphthoate from chorismate: step 2/7.</text>
</comment>
<dbReference type="EMBL" id="JBEQCT010000007">
    <property type="protein sequence ID" value="MFM2486294.1"/>
    <property type="molecule type" value="Genomic_DNA"/>
</dbReference>
<dbReference type="CDD" id="cd07037">
    <property type="entry name" value="TPP_PYR_MenD"/>
    <property type="match status" value="1"/>
</dbReference>
<comment type="subunit">
    <text evidence="7">Homodimer.</text>
</comment>
<comment type="catalytic activity">
    <reaction evidence="7">
        <text>isochorismate + 2-oxoglutarate + H(+) = 5-enolpyruvoyl-6-hydroxy-2-succinyl-cyclohex-3-ene-1-carboxylate + CO2</text>
        <dbReference type="Rhea" id="RHEA:25593"/>
        <dbReference type="ChEBI" id="CHEBI:15378"/>
        <dbReference type="ChEBI" id="CHEBI:16526"/>
        <dbReference type="ChEBI" id="CHEBI:16810"/>
        <dbReference type="ChEBI" id="CHEBI:29780"/>
        <dbReference type="ChEBI" id="CHEBI:58818"/>
        <dbReference type="EC" id="2.2.1.9"/>
    </reaction>
</comment>
<evidence type="ECO:0000313" key="12">
    <source>
        <dbReference type="Proteomes" id="UP001629953"/>
    </source>
</evidence>
<evidence type="ECO:0000256" key="7">
    <source>
        <dbReference type="HAMAP-Rule" id="MF_01659"/>
    </source>
</evidence>
<evidence type="ECO:0000256" key="4">
    <source>
        <dbReference type="ARBA" id="ARBA00022842"/>
    </source>
</evidence>
<evidence type="ECO:0000256" key="3">
    <source>
        <dbReference type="ARBA" id="ARBA00022723"/>
    </source>
</evidence>
<keyword evidence="4 7" id="KW-0460">Magnesium</keyword>
<name>A0ABW9GA73_9GAMM</name>
<comment type="pathway">
    <text evidence="7">Quinol/quinone metabolism; menaquinone biosynthesis.</text>
</comment>
<feature type="domain" description="Thiamine pyrophosphate enzyme TPP-binding" evidence="8">
    <location>
        <begin position="416"/>
        <end position="539"/>
    </location>
</feature>
<dbReference type="Pfam" id="PF16582">
    <property type="entry name" value="TPP_enzyme_M_2"/>
    <property type="match status" value="1"/>
</dbReference>
<dbReference type="CDD" id="cd02009">
    <property type="entry name" value="TPP_SHCHC_synthase"/>
    <property type="match status" value="1"/>
</dbReference>
<comment type="cofactor">
    <cofactor evidence="7">
        <name>thiamine diphosphate</name>
        <dbReference type="ChEBI" id="CHEBI:58937"/>
    </cofactor>
    <text evidence="7">Binds 1 thiamine pyrophosphate per subunit.</text>
</comment>
<feature type="domain" description="Thiamine pyrophosphate enzyme N-terminal TPP-binding" evidence="9">
    <location>
        <begin position="14"/>
        <end position="123"/>
    </location>
</feature>
<reference evidence="11 12" key="1">
    <citation type="journal article" date="2013" name="Int. J. Syst. Evol. Microbiol.">
        <title>Celerinatantimonas yamalensis sp. nov., a cold-adapted diazotrophic bacterium from a cold permafrost brine.</title>
        <authorList>
            <person name="Shcherbakova V."/>
            <person name="Chuvilskaya N."/>
            <person name="Rivkina E."/>
            <person name="Demidov N."/>
            <person name="Uchaeva V."/>
            <person name="Suetin S."/>
            <person name="Suzina N."/>
            <person name="Gilichinsky D."/>
        </authorList>
    </citation>
    <scope>NUCLEOTIDE SEQUENCE [LARGE SCALE GENOMIC DNA]</scope>
    <source>
        <strain evidence="11 12">C7</strain>
    </source>
</reference>
<dbReference type="InterPro" id="IPR011766">
    <property type="entry name" value="TPP_enzyme_TPP-bd"/>
</dbReference>
<dbReference type="PANTHER" id="PTHR42916">
    <property type="entry name" value="2-SUCCINYL-5-ENOLPYRUVYL-6-HYDROXY-3-CYCLOHEXENE-1-CARBOXYLATE SYNTHASE"/>
    <property type="match status" value="1"/>
</dbReference>
<accession>A0ABW9GA73</accession>
<comment type="caution">
    <text evidence="11">The sequence shown here is derived from an EMBL/GenBank/DDBJ whole genome shotgun (WGS) entry which is preliminary data.</text>
</comment>
<dbReference type="GO" id="GO:0070204">
    <property type="term" value="F:2-succinyl-5-enolpyruvyl-6-hydroxy-3-cyclohexene-1-carboxylic-acid synthase activity"/>
    <property type="evidence" value="ECO:0007669"/>
    <property type="project" value="UniProtKB-EC"/>
</dbReference>
<keyword evidence="2 7" id="KW-0808">Transferase</keyword>
<dbReference type="Gene3D" id="3.40.50.1220">
    <property type="entry name" value="TPP-binding domain"/>
    <property type="match status" value="1"/>
</dbReference>
<feature type="domain" description="Menaquinone biosynthesis protein MenD middle" evidence="10">
    <location>
        <begin position="190"/>
        <end position="388"/>
    </location>
</feature>
<dbReference type="InterPro" id="IPR012001">
    <property type="entry name" value="Thiamin_PyroP_enz_TPP-bd_dom"/>
</dbReference>
<evidence type="ECO:0000259" key="9">
    <source>
        <dbReference type="Pfam" id="PF02776"/>
    </source>
</evidence>
<dbReference type="InterPro" id="IPR004433">
    <property type="entry name" value="MenaQ_synth_MenD"/>
</dbReference>
<comment type="cofactor">
    <cofactor evidence="7">
        <name>Mg(2+)</name>
        <dbReference type="ChEBI" id="CHEBI:18420"/>
    </cofactor>
    <cofactor evidence="7">
        <name>Mn(2+)</name>
        <dbReference type="ChEBI" id="CHEBI:29035"/>
    </cofactor>
</comment>
<evidence type="ECO:0000256" key="5">
    <source>
        <dbReference type="ARBA" id="ARBA00023052"/>
    </source>
</evidence>
<dbReference type="HAMAP" id="MF_01659">
    <property type="entry name" value="MenD"/>
    <property type="match status" value="1"/>
</dbReference>
<dbReference type="SUPFAM" id="SSF52518">
    <property type="entry name" value="Thiamin diphosphate-binding fold (THDP-binding)"/>
    <property type="match status" value="2"/>
</dbReference>
<evidence type="ECO:0000259" key="10">
    <source>
        <dbReference type="Pfam" id="PF16582"/>
    </source>
</evidence>
<evidence type="ECO:0000256" key="1">
    <source>
        <dbReference type="ARBA" id="ARBA00022428"/>
    </source>
</evidence>
<protein>
    <recommendedName>
        <fullName evidence="7">2-succinyl-5-enolpyruvyl-6-hydroxy-3-cyclohexene-1-carboxylate synthase</fullName>
        <shortName evidence="7">SEPHCHC synthase</shortName>
        <ecNumber evidence="7">2.2.1.9</ecNumber>
    </recommendedName>
    <alternativeName>
        <fullName evidence="7">Menaquinone biosynthesis protein MenD</fullName>
    </alternativeName>
</protein>
<evidence type="ECO:0000256" key="2">
    <source>
        <dbReference type="ARBA" id="ARBA00022679"/>
    </source>
</evidence>
<dbReference type="PANTHER" id="PTHR42916:SF1">
    <property type="entry name" value="PROTEIN PHYLLO, CHLOROPLASTIC"/>
    <property type="match status" value="1"/>
</dbReference>
<organism evidence="11 12">
    <name type="scientific">Celerinatantimonas yamalensis</name>
    <dbReference type="NCBI Taxonomy" id="559956"/>
    <lineage>
        <taxon>Bacteria</taxon>
        <taxon>Pseudomonadati</taxon>
        <taxon>Pseudomonadota</taxon>
        <taxon>Gammaproteobacteria</taxon>
        <taxon>Celerinatantimonadaceae</taxon>
        <taxon>Celerinatantimonas</taxon>
    </lineage>
</organism>
<evidence type="ECO:0000256" key="6">
    <source>
        <dbReference type="ARBA" id="ARBA00023211"/>
    </source>
</evidence>
<dbReference type="RefSeq" id="WP_408624579.1">
    <property type="nucleotide sequence ID" value="NZ_JBEQCT010000007.1"/>
</dbReference>
<dbReference type="PIRSF" id="PIRSF004983">
    <property type="entry name" value="MenD"/>
    <property type="match status" value="1"/>
</dbReference>
<evidence type="ECO:0000313" key="11">
    <source>
        <dbReference type="EMBL" id="MFM2486294.1"/>
    </source>
</evidence>
<dbReference type="NCBIfam" id="TIGR00173">
    <property type="entry name" value="menD"/>
    <property type="match status" value="1"/>
</dbReference>
<dbReference type="InterPro" id="IPR032264">
    <property type="entry name" value="MenD_middle"/>
</dbReference>
<gene>
    <name evidence="7 11" type="primary">menD</name>
    <name evidence="11" type="ORF">ABUE30_14690</name>
</gene>
<comment type="similarity">
    <text evidence="7">Belongs to the TPP enzyme family. MenD subfamily.</text>
</comment>
<evidence type="ECO:0000259" key="8">
    <source>
        <dbReference type="Pfam" id="PF02775"/>
    </source>
</evidence>
<keyword evidence="3 7" id="KW-0479">Metal-binding</keyword>
<dbReference type="Pfam" id="PF02776">
    <property type="entry name" value="TPP_enzyme_N"/>
    <property type="match status" value="1"/>
</dbReference>
<dbReference type="Proteomes" id="UP001629953">
    <property type="component" value="Unassembled WGS sequence"/>
</dbReference>
<dbReference type="Pfam" id="PF02775">
    <property type="entry name" value="TPP_enzyme_C"/>
    <property type="match status" value="1"/>
</dbReference>
<comment type="function">
    <text evidence="7">Catalyzes the thiamine diphosphate-dependent decarboxylation of 2-oxoglutarate and the subsequent addition of the resulting succinic semialdehyde-thiamine pyrophosphate anion to isochorismate to yield 2-succinyl-5-enolpyruvyl-6-hydroxy-3-cyclohexene-1-carboxylate (SEPHCHC).</text>
</comment>
<dbReference type="Gene3D" id="3.40.50.970">
    <property type="match status" value="2"/>
</dbReference>
<keyword evidence="12" id="KW-1185">Reference proteome</keyword>
<proteinExistence type="inferred from homology"/>
<dbReference type="InterPro" id="IPR029061">
    <property type="entry name" value="THDP-binding"/>
</dbReference>
<sequence length="564" mass="61287">MITTNCDNLNLLWAQLLIEECTRLGISDACIAPGSRSAPLTMAAAAHPKLQCHTHFDERGLGFLALGLTKASQRPVLVICTSGSALANLYPAVVEAAQTAQPLVLACADRPLELVNCGANQAIQQPRIFANFPVAELDLPAPDSHFPPRALLGKLDDLIASAQSAPGPVFINCPYREPFYPSGEPIDFSDYLAPLASWLGAVTPLCRIHPVTQYCSPSPYWPPAPTHAVLIVLGALTKVQMQAIVDWAKSTGWPIFADIQSQAFGLAEVITTADSLLQRDELATLSFDYILQFSGRLVSKTLQQWLDTQPAEHWLIAPGTTRFDPYYQLSQHYPCDIFSWLENHPAPTYRRDDAKRWLRAQQRLLAPKGNDELSMVASLASQIPEKSALMLGNSLAIRHMQMVGQTLPASVNCFANRGCSGIDGLLATACGIALNQPVTTLILGDTSLLHDLNSLALTRQLSTTLIIVVINNDGGSIFELLPIPRHGDLAQTYYQLPHGMNFAAVAAQFAINYQQVTDDKSLIIAYQRALQQGGAQLLELTSKPTAASRAIRQLGEQVRALSSL</sequence>
<keyword evidence="6 7" id="KW-0464">Manganese</keyword>